<dbReference type="SUPFAM" id="SSF101912">
    <property type="entry name" value="Sema domain"/>
    <property type="match status" value="1"/>
</dbReference>
<dbReference type="AlphaFoldDB" id="A0A3L8Q4Y6"/>
<dbReference type="GO" id="GO:0030215">
    <property type="term" value="F:semaphorin receptor binding"/>
    <property type="evidence" value="ECO:0007669"/>
    <property type="project" value="InterPro"/>
</dbReference>
<dbReference type="PANTHER" id="PTHR11036">
    <property type="entry name" value="SEMAPHORIN"/>
    <property type="match status" value="1"/>
</dbReference>
<accession>A0A3L8Q4Y6</accession>
<name>A0A3L8Q4Y6_CHLGU</name>
<evidence type="ECO:0000256" key="1">
    <source>
        <dbReference type="ARBA" id="ARBA00023180"/>
    </source>
</evidence>
<gene>
    <name evidence="4" type="ORF">DV515_00019523</name>
</gene>
<sequence length="80" mass="8802">MVTTPPTVAVPAVPTAACARQGDVGGARTLQKKWTSFLKARLVCSAPEQQLHFNRLQAVFTLPGARWQDTAFFGVFQARW</sequence>
<evidence type="ECO:0000259" key="3">
    <source>
        <dbReference type="PROSITE" id="PS51004"/>
    </source>
</evidence>
<dbReference type="PROSITE" id="PS51004">
    <property type="entry name" value="SEMA"/>
    <property type="match status" value="1"/>
</dbReference>
<organism evidence="4 5">
    <name type="scientific">Chloebia gouldiae</name>
    <name type="common">Gouldian finch</name>
    <name type="synonym">Erythrura gouldiae</name>
    <dbReference type="NCBI Taxonomy" id="44316"/>
    <lineage>
        <taxon>Eukaryota</taxon>
        <taxon>Metazoa</taxon>
        <taxon>Chordata</taxon>
        <taxon>Craniata</taxon>
        <taxon>Vertebrata</taxon>
        <taxon>Euteleostomi</taxon>
        <taxon>Archelosauria</taxon>
        <taxon>Archosauria</taxon>
        <taxon>Dinosauria</taxon>
        <taxon>Saurischia</taxon>
        <taxon>Theropoda</taxon>
        <taxon>Coelurosauria</taxon>
        <taxon>Aves</taxon>
        <taxon>Neognathae</taxon>
        <taxon>Neoaves</taxon>
        <taxon>Telluraves</taxon>
        <taxon>Australaves</taxon>
        <taxon>Passeriformes</taxon>
        <taxon>Passeroidea</taxon>
        <taxon>Passeridae</taxon>
        <taxon>Chloebia</taxon>
    </lineage>
</organism>
<comment type="caution">
    <text evidence="2">Lacks conserved residue(s) required for the propagation of feature annotation.</text>
</comment>
<comment type="caution">
    <text evidence="4">The sequence shown here is derived from an EMBL/GenBank/DDBJ whole genome shotgun (WGS) entry which is preliminary data.</text>
</comment>
<proteinExistence type="predicted"/>
<dbReference type="GO" id="GO:0007411">
    <property type="term" value="P:axon guidance"/>
    <property type="evidence" value="ECO:0007669"/>
    <property type="project" value="TreeGrafter"/>
</dbReference>
<dbReference type="GO" id="GO:0030672">
    <property type="term" value="C:synaptic vesicle membrane"/>
    <property type="evidence" value="ECO:0007669"/>
    <property type="project" value="TreeGrafter"/>
</dbReference>
<dbReference type="EMBL" id="QUSF01009369">
    <property type="protein sequence ID" value="RLV62239.1"/>
    <property type="molecule type" value="Genomic_DNA"/>
</dbReference>
<dbReference type="OrthoDB" id="9934005at2759"/>
<dbReference type="GO" id="GO:0045499">
    <property type="term" value="F:chemorepellent activity"/>
    <property type="evidence" value="ECO:0007669"/>
    <property type="project" value="TreeGrafter"/>
</dbReference>
<dbReference type="GO" id="GO:0001755">
    <property type="term" value="P:neural crest cell migration"/>
    <property type="evidence" value="ECO:0007669"/>
    <property type="project" value="TreeGrafter"/>
</dbReference>
<reference evidence="4 5" key="1">
    <citation type="journal article" date="2018" name="Proc. R. Soc. B">
        <title>A non-coding region near Follistatin controls head colour polymorphism in the Gouldian finch.</title>
        <authorList>
            <person name="Toomey M.B."/>
            <person name="Marques C.I."/>
            <person name="Andrade P."/>
            <person name="Araujo P.M."/>
            <person name="Sabatino S."/>
            <person name="Gazda M.A."/>
            <person name="Afonso S."/>
            <person name="Lopes R.J."/>
            <person name="Corbo J.C."/>
            <person name="Carneiro M."/>
        </authorList>
    </citation>
    <scope>NUCLEOTIDE SEQUENCE [LARGE SCALE GENOMIC DNA]</scope>
    <source>
        <strain evidence="4">Red01</strain>
        <tissue evidence="4">Muscle</tissue>
    </source>
</reference>
<dbReference type="InterPro" id="IPR036352">
    <property type="entry name" value="Semap_dom_sf"/>
</dbReference>
<dbReference type="Gene3D" id="2.130.10.10">
    <property type="entry name" value="YVTN repeat-like/Quinoprotein amine dehydrogenase"/>
    <property type="match status" value="1"/>
</dbReference>
<feature type="domain" description="Sema" evidence="3">
    <location>
        <begin position="1"/>
        <end position="80"/>
    </location>
</feature>
<dbReference type="GO" id="GO:0071526">
    <property type="term" value="P:semaphorin-plexin signaling pathway"/>
    <property type="evidence" value="ECO:0007669"/>
    <property type="project" value="TreeGrafter"/>
</dbReference>
<dbReference type="PANTHER" id="PTHR11036:SF16">
    <property type="entry name" value="SEMAPHORIN-4C"/>
    <property type="match status" value="1"/>
</dbReference>
<dbReference type="Proteomes" id="UP000276834">
    <property type="component" value="Unassembled WGS sequence"/>
</dbReference>
<keyword evidence="5" id="KW-1185">Reference proteome</keyword>
<evidence type="ECO:0000256" key="2">
    <source>
        <dbReference type="PROSITE-ProRule" id="PRU00352"/>
    </source>
</evidence>
<dbReference type="InterPro" id="IPR015943">
    <property type="entry name" value="WD40/YVTN_repeat-like_dom_sf"/>
</dbReference>
<dbReference type="GO" id="GO:0005886">
    <property type="term" value="C:plasma membrane"/>
    <property type="evidence" value="ECO:0007669"/>
    <property type="project" value="TreeGrafter"/>
</dbReference>
<dbReference type="InterPro" id="IPR027231">
    <property type="entry name" value="Semaphorin"/>
</dbReference>
<dbReference type="GO" id="GO:0030335">
    <property type="term" value="P:positive regulation of cell migration"/>
    <property type="evidence" value="ECO:0007669"/>
    <property type="project" value="TreeGrafter"/>
</dbReference>
<evidence type="ECO:0000313" key="5">
    <source>
        <dbReference type="Proteomes" id="UP000276834"/>
    </source>
</evidence>
<dbReference type="InterPro" id="IPR001627">
    <property type="entry name" value="Semap_dom"/>
</dbReference>
<protein>
    <recommendedName>
        <fullName evidence="3">Sema domain-containing protein</fullName>
    </recommendedName>
</protein>
<keyword evidence="1" id="KW-0325">Glycoprotein</keyword>
<evidence type="ECO:0000313" key="4">
    <source>
        <dbReference type="EMBL" id="RLV62239.1"/>
    </source>
</evidence>